<feature type="binding site" evidence="4">
    <location>
        <position position="77"/>
    </location>
    <ligand>
        <name>Zn(2+)</name>
        <dbReference type="ChEBI" id="CHEBI:29105"/>
    </ligand>
</feature>
<feature type="binding site" evidence="4">
    <location>
        <position position="164"/>
    </location>
    <ligand>
        <name>substrate</name>
    </ligand>
</feature>
<dbReference type="Pfam" id="PF01979">
    <property type="entry name" value="Amidohydro_1"/>
    <property type="match status" value="1"/>
</dbReference>
<dbReference type="InterPro" id="IPR032466">
    <property type="entry name" value="Metal_Hydrolase"/>
</dbReference>
<keyword evidence="3 4" id="KW-0862">Zinc</keyword>
<evidence type="ECO:0000256" key="2">
    <source>
        <dbReference type="ARBA" id="ARBA00022801"/>
    </source>
</evidence>
<dbReference type="STRING" id="1616788.AR543_13005"/>
<evidence type="ECO:0000256" key="1">
    <source>
        <dbReference type="ARBA" id="ARBA00022723"/>
    </source>
</evidence>
<keyword evidence="1 4" id="KW-0479">Metal-binding</keyword>
<dbReference type="GO" id="GO:0050270">
    <property type="term" value="F:S-adenosylhomocysteine deaminase activity"/>
    <property type="evidence" value="ECO:0007669"/>
    <property type="project" value="UniProtKB-UniRule"/>
</dbReference>
<comment type="function">
    <text evidence="4">Catalyzes the deamination of 5-methylthioadenosine and S-adenosyl-L-homocysteine into 5-methylthioinosine and S-inosyl-L-homocysteine, respectively. Is also able to deaminate adenosine.</text>
</comment>
<dbReference type="Gene3D" id="3.20.20.140">
    <property type="entry name" value="Metal-dependent hydrolases"/>
    <property type="match status" value="1"/>
</dbReference>
<dbReference type="FunFam" id="3.20.20.140:FF:000014">
    <property type="entry name" value="5-methylthioadenosine/S-adenosylhomocysteine deaminase"/>
    <property type="match status" value="1"/>
</dbReference>
<feature type="binding site" evidence="4">
    <location>
        <position position="104"/>
    </location>
    <ligand>
        <name>substrate</name>
    </ligand>
</feature>
<name>A0A172ZHR7_9BACL</name>
<dbReference type="EMBL" id="CP013023">
    <property type="protein sequence ID" value="ANF96837.1"/>
    <property type="molecule type" value="Genomic_DNA"/>
</dbReference>
<evidence type="ECO:0000256" key="4">
    <source>
        <dbReference type="HAMAP-Rule" id="MF_01281"/>
    </source>
</evidence>
<reference evidence="7" key="1">
    <citation type="submission" date="2015-10" db="EMBL/GenBank/DDBJ databases">
        <title>Genome of Paenibacillus bovis sp. nov.</title>
        <authorList>
            <person name="Wu Z."/>
            <person name="Gao C."/>
            <person name="Liu Z."/>
            <person name="Zheng H."/>
        </authorList>
    </citation>
    <scope>NUCLEOTIDE SEQUENCE [LARGE SCALE GENOMIC DNA]</scope>
    <source>
        <strain evidence="7">BD3526</strain>
    </source>
</reference>
<dbReference type="PANTHER" id="PTHR43794">
    <property type="entry name" value="AMINOHYDROLASE SSNA-RELATED"/>
    <property type="match status" value="1"/>
</dbReference>
<organism evidence="6 7">
    <name type="scientific">Paenibacillus bovis</name>
    <dbReference type="NCBI Taxonomy" id="1616788"/>
    <lineage>
        <taxon>Bacteria</taxon>
        <taxon>Bacillati</taxon>
        <taxon>Bacillota</taxon>
        <taxon>Bacilli</taxon>
        <taxon>Bacillales</taxon>
        <taxon>Paenibacillaceae</taxon>
        <taxon>Paenibacillus</taxon>
    </lineage>
</organism>
<sequence length="443" mass="48827">MSIQIRNATIVTMCSAYPEPFQGDVILKGDRIEAIIPATSTEYNSPYPAAPEAEIEVQVIDGTGMAVMPGLINAHQHTPMNLLKGFSDDLKLMDWLEQKMFPAEARMTAEDIYWGSKLSMAEMIRSGTTTFADMYIHMDEIANAVTETGMRASLTRGLVFGDDRSNERIREAIDLVERWQGGADGRITTMFGPHAPYTCPPEKLREVITLAEQYERPIHIHLAETTEEVSIIREKYGQTPTEYLYQLGLFEHLHVMLAHGVHLNQRDIGYLRGMRGGVVHNPVSNLKLGCGIAPIVALQLQGITVGLGTDGAGSATTLDMFAEIKAAAWLQKLDYGDPTRMSAYDTLQLATTGSARLLGLDHEVGTLEAGKKADLILINLNQPHLQPVHHLYSILAYAAVGGDVHTTIVNGQVLMHNRQLLTMDEPTVLHEAHTRAKRIVEGI</sequence>
<reference evidence="6 7" key="2">
    <citation type="journal article" date="2016" name="Int. J. Syst. Evol. Microbiol.">
        <title>Paenibacillus bovis sp. nov., isolated from raw yak (Bos grunniens) milk.</title>
        <authorList>
            <person name="Gao C."/>
            <person name="Han J."/>
            <person name="Liu Z."/>
            <person name="Xu X."/>
            <person name="Hang F."/>
            <person name="Wu Z."/>
        </authorList>
    </citation>
    <scope>NUCLEOTIDE SEQUENCE [LARGE SCALE GENOMIC DNA]</scope>
    <source>
        <strain evidence="6 7">BD3526</strain>
    </source>
</reference>
<proteinExistence type="inferred from homology"/>
<gene>
    <name evidence="4" type="primary">mtaD</name>
    <name evidence="6" type="ORF">AR543_13005</name>
</gene>
<dbReference type="CDD" id="cd01298">
    <property type="entry name" value="ATZ_TRZ_like"/>
    <property type="match status" value="1"/>
</dbReference>
<evidence type="ECO:0000256" key="3">
    <source>
        <dbReference type="ARBA" id="ARBA00022833"/>
    </source>
</evidence>
<feature type="binding site" evidence="4">
    <location>
        <position position="221"/>
    </location>
    <ligand>
        <name>Zn(2+)</name>
        <dbReference type="ChEBI" id="CHEBI:29105"/>
    </ligand>
</feature>
<dbReference type="InterPro" id="IPR011059">
    <property type="entry name" value="Metal-dep_hydrolase_composite"/>
</dbReference>
<keyword evidence="2 4" id="KW-0378">Hydrolase</keyword>
<dbReference type="OrthoDB" id="9807210at2"/>
<comment type="catalytic activity">
    <reaction evidence="4">
        <text>S-adenosyl-L-homocysteine + H2O + H(+) = S-inosyl-L-homocysteine + NH4(+)</text>
        <dbReference type="Rhea" id="RHEA:20716"/>
        <dbReference type="ChEBI" id="CHEBI:15377"/>
        <dbReference type="ChEBI" id="CHEBI:15378"/>
        <dbReference type="ChEBI" id="CHEBI:28938"/>
        <dbReference type="ChEBI" id="CHEBI:57856"/>
        <dbReference type="ChEBI" id="CHEBI:57985"/>
        <dbReference type="EC" id="3.5.4.28"/>
    </reaction>
</comment>
<dbReference type="InterPro" id="IPR006680">
    <property type="entry name" value="Amidohydro-rel"/>
</dbReference>
<protein>
    <recommendedName>
        <fullName evidence="4">5-methylthioadenosine/S-adenosylhomocysteine deaminase</fullName>
        <shortName evidence="4">MTA/SAH deaminase</shortName>
        <ecNumber evidence="4">3.5.4.28</ecNumber>
        <ecNumber evidence="4">3.5.4.31</ecNumber>
    </recommendedName>
</protein>
<dbReference type="GO" id="GO:0090614">
    <property type="term" value="F:5'-methylthioadenosine deaminase activity"/>
    <property type="evidence" value="ECO:0007669"/>
    <property type="project" value="UniProtKB-UniRule"/>
</dbReference>
<feature type="binding site" evidence="4">
    <location>
        <position position="75"/>
    </location>
    <ligand>
        <name>Zn(2+)</name>
        <dbReference type="ChEBI" id="CHEBI:29105"/>
    </ligand>
</feature>
<feature type="binding site" evidence="4">
    <location>
        <position position="310"/>
    </location>
    <ligand>
        <name>substrate</name>
    </ligand>
</feature>
<comment type="cofactor">
    <cofactor evidence="4">
        <name>Zn(2+)</name>
        <dbReference type="ChEBI" id="CHEBI:29105"/>
    </cofactor>
    <text evidence="4">Binds 1 zinc ion per subunit.</text>
</comment>
<evidence type="ECO:0000313" key="7">
    <source>
        <dbReference type="Proteomes" id="UP000078148"/>
    </source>
</evidence>
<dbReference type="SUPFAM" id="SSF51338">
    <property type="entry name" value="Composite domain of metallo-dependent hydrolases"/>
    <property type="match status" value="1"/>
</dbReference>
<feature type="binding site" evidence="4">
    <location>
        <position position="224"/>
    </location>
    <ligand>
        <name>substrate</name>
    </ligand>
</feature>
<keyword evidence="7" id="KW-1185">Reference proteome</keyword>
<dbReference type="InterPro" id="IPR050287">
    <property type="entry name" value="MTA/SAH_deaminase"/>
</dbReference>
<dbReference type="PANTHER" id="PTHR43794:SF11">
    <property type="entry name" value="AMIDOHYDROLASE-RELATED DOMAIN-CONTAINING PROTEIN"/>
    <property type="match status" value="1"/>
</dbReference>
<feature type="binding site" evidence="4">
    <location>
        <position position="156"/>
    </location>
    <ligand>
        <name>substrate</name>
    </ligand>
</feature>
<dbReference type="InterPro" id="IPR023512">
    <property type="entry name" value="Deaminase_MtaD/DadD"/>
</dbReference>
<dbReference type="AlphaFoldDB" id="A0A172ZHR7"/>
<feature type="binding site" evidence="4">
    <location>
        <position position="310"/>
    </location>
    <ligand>
        <name>Zn(2+)</name>
        <dbReference type="ChEBI" id="CHEBI:29105"/>
    </ligand>
</feature>
<evidence type="ECO:0000313" key="6">
    <source>
        <dbReference type="EMBL" id="ANF96837.1"/>
    </source>
</evidence>
<dbReference type="RefSeq" id="WP_060534943.1">
    <property type="nucleotide sequence ID" value="NZ_CP013023.1"/>
</dbReference>
<dbReference type="GO" id="GO:0046872">
    <property type="term" value="F:metal ion binding"/>
    <property type="evidence" value="ECO:0007669"/>
    <property type="project" value="UniProtKB-KW"/>
</dbReference>
<dbReference type="SUPFAM" id="SSF51556">
    <property type="entry name" value="Metallo-dependent hydrolases"/>
    <property type="match status" value="1"/>
</dbReference>
<dbReference type="KEGG" id="pbv:AR543_13005"/>
<evidence type="ECO:0000259" key="5">
    <source>
        <dbReference type="Pfam" id="PF01979"/>
    </source>
</evidence>
<dbReference type="Gene3D" id="2.30.40.10">
    <property type="entry name" value="Urease, subunit C, domain 1"/>
    <property type="match status" value="1"/>
</dbReference>
<comment type="catalytic activity">
    <reaction evidence="4">
        <text>S-methyl-5'-thioadenosine + H2O + H(+) = S-methyl-5'-thioinosine + NH4(+)</text>
        <dbReference type="Rhea" id="RHEA:25025"/>
        <dbReference type="ChEBI" id="CHEBI:15377"/>
        <dbReference type="ChEBI" id="CHEBI:15378"/>
        <dbReference type="ChEBI" id="CHEBI:17509"/>
        <dbReference type="ChEBI" id="CHEBI:28938"/>
        <dbReference type="ChEBI" id="CHEBI:48595"/>
        <dbReference type="EC" id="3.5.4.31"/>
    </reaction>
</comment>
<accession>A0A172ZHR7</accession>
<feature type="binding site" evidence="4">
    <location>
        <position position="194"/>
    </location>
    <ligand>
        <name>substrate</name>
    </ligand>
</feature>
<dbReference type="Proteomes" id="UP000078148">
    <property type="component" value="Chromosome"/>
</dbReference>
<feature type="domain" description="Amidohydrolase-related" evidence="5">
    <location>
        <begin position="67"/>
        <end position="413"/>
    </location>
</feature>
<dbReference type="EC" id="3.5.4.31" evidence="4"/>
<dbReference type="EC" id="3.5.4.28" evidence="4"/>
<comment type="similarity">
    <text evidence="4">Belongs to the metallo-dependent hydrolases superfamily. MTA/SAH deaminase family.</text>
</comment>
<dbReference type="HAMAP" id="MF_01281">
    <property type="entry name" value="MTA_SAH_deamin"/>
    <property type="match status" value="1"/>
</dbReference>